<reference evidence="2" key="1">
    <citation type="journal article" date="2021" name="Proc. Natl. Acad. Sci. U.S.A.">
        <title>A Catalog of Tens of Thousands of Viruses from Human Metagenomes Reveals Hidden Associations with Chronic Diseases.</title>
        <authorList>
            <person name="Tisza M.J."/>
            <person name="Buck C.B."/>
        </authorList>
    </citation>
    <scope>NUCLEOTIDE SEQUENCE</scope>
    <source>
        <strain evidence="2">Cty3u30</strain>
    </source>
</reference>
<evidence type="ECO:0000256" key="1">
    <source>
        <dbReference type="SAM" id="MobiDB-lite"/>
    </source>
</evidence>
<feature type="region of interest" description="Disordered" evidence="1">
    <location>
        <begin position="56"/>
        <end position="89"/>
    </location>
</feature>
<evidence type="ECO:0000313" key="2">
    <source>
        <dbReference type="EMBL" id="DAE15074.1"/>
    </source>
</evidence>
<name>A0A8S5Q813_9CAUD</name>
<accession>A0A8S5Q813</accession>
<dbReference type="EMBL" id="BK015598">
    <property type="protein sequence ID" value="DAE15074.1"/>
    <property type="molecule type" value="Genomic_DNA"/>
</dbReference>
<proteinExistence type="predicted"/>
<sequence length="89" mass="10086">MMENCADVSMLVNGIYSMMAKTQPAAARMFKWMLQTGLSDDNGPIWQPEDYDGISIVTRRPRDGHVDRPAEDTQPDRGADEEGKKNDRR</sequence>
<feature type="compositionally biased region" description="Basic and acidic residues" evidence="1">
    <location>
        <begin position="60"/>
        <end position="89"/>
    </location>
</feature>
<protein>
    <submittedName>
        <fullName evidence="2">Uncharacterized protein</fullName>
    </submittedName>
</protein>
<organism evidence="2">
    <name type="scientific">Siphoviridae sp. cty3u30</name>
    <dbReference type="NCBI Taxonomy" id="2825744"/>
    <lineage>
        <taxon>Viruses</taxon>
        <taxon>Duplodnaviria</taxon>
        <taxon>Heunggongvirae</taxon>
        <taxon>Uroviricota</taxon>
        <taxon>Caudoviricetes</taxon>
    </lineage>
</organism>